<gene>
    <name evidence="10" type="ORF">S101258_00592</name>
</gene>
<reference evidence="10 11" key="1">
    <citation type="submission" date="2017-06" db="EMBL/GenBank/DDBJ databases">
        <title>Genome sequence of Lactobacillus plantarum subsp. plantarum strain SRCM101258.</title>
        <authorList>
            <person name="Cho S.H."/>
        </authorList>
    </citation>
    <scope>NUCLEOTIDE SEQUENCE [LARGE SCALE GENOMIC DNA]</scope>
    <source>
        <strain evidence="10 11">SRCM101258</strain>
    </source>
</reference>
<name>A0A2S3U8Q6_LACPN</name>
<dbReference type="PANTHER" id="PTHR10201:SF291">
    <property type="entry name" value="MATRIX METALLOPROTEINASE 1, ISOFORM C-RELATED"/>
    <property type="match status" value="1"/>
</dbReference>
<proteinExistence type="inferred from homology"/>
<dbReference type="InterPro" id="IPR001818">
    <property type="entry name" value="Pept_M10_metallopeptidase"/>
</dbReference>
<dbReference type="Gene3D" id="3.40.390.10">
    <property type="entry name" value="Collagenase (Catalytic Domain)"/>
    <property type="match status" value="1"/>
</dbReference>
<comment type="similarity">
    <text evidence="2">Belongs to the peptidase M10A family.</text>
</comment>
<evidence type="ECO:0000313" key="10">
    <source>
        <dbReference type="EMBL" id="POD88672.1"/>
    </source>
</evidence>
<evidence type="ECO:0000256" key="3">
    <source>
        <dbReference type="ARBA" id="ARBA00022670"/>
    </source>
</evidence>
<dbReference type="SUPFAM" id="SSF55486">
    <property type="entry name" value="Metalloproteases ('zincins'), catalytic domain"/>
    <property type="match status" value="1"/>
</dbReference>
<comment type="cofactor">
    <cofactor evidence="1">
        <name>Zn(2+)</name>
        <dbReference type="ChEBI" id="CHEBI:29105"/>
    </cofactor>
</comment>
<keyword evidence="4" id="KW-0479">Metal-binding</keyword>
<dbReference type="PANTHER" id="PTHR10201">
    <property type="entry name" value="MATRIX METALLOPROTEINASE"/>
    <property type="match status" value="1"/>
</dbReference>
<evidence type="ECO:0000256" key="4">
    <source>
        <dbReference type="ARBA" id="ARBA00022723"/>
    </source>
</evidence>
<evidence type="ECO:0000256" key="7">
    <source>
        <dbReference type="ARBA" id="ARBA00022833"/>
    </source>
</evidence>
<dbReference type="Pfam" id="PF00413">
    <property type="entry name" value="Peptidase_M10"/>
    <property type="match status" value="1"/>
</dbReference>
<evidence type="ECO:0000256" key="8">
    <source>
        <dbReference type="ARBA" id="ARBA00023049"/>
    </source>
</evidence>
<dbReference type="InterPro" id="IPR006026">
    <property type="entry name" value="Peptidase_Metallo"/>
</dbReference>
<organism evidence="10 11">
    <name type="scientific">Lactiplantibacillus plantarum subsp. plantarum</name>
    <dbReference type="NCBI Taxonomy" id="337330"/>
    <lineage>
        <taxon>Bacteria</taxon>
        <taxon>Bacillati</taxon>
        <taxon>Bacillota</taxon>
        <taxon>Bacilli</taxon>
        <taxon>Lactobacillales</taxon>
        <taxon>Lactobacillaceae</taxon>
        <taxon>Lactiplantibacillus</taxon>
    </lineage>
</organism>
<protein>
    <recommendedName>
        <fullName evidence="9">Peptidase metallopeptidase domain-containing protein</fullName>
    </recommendedName>
</protein>
<evidence type="ECO:0000256" key="1">
    <source>
        <dbReference type="ARBA" id="ARBA00001947"/>
    </source>
</evidence>
<dbReference type="SMART" id="SM00235">
    <property type="entry name" value="ZnMc"/>
    <property type="match status" value="1"/>
</dbReference>
<evidence type="ECO:0000256" key="6">
    <source>
        <dbReference type="ARBA" id="ARBA00022801"/>
    </source>
</evidence>
<dbReference type="GO" id="GO:0004222">
    <property type="term" value="F:metalloendopeptidase activity"/>
    <property type="evidence" value="ECO:0007669"/>
    <property type="project" value="InterPro"/>
</dbReference>
<dbReference type="GO" id="GO:0006508">
    <property type="term" value="P:proteolysis"/>
    <property type="evidence" value="ECO:0007669"/>
    <property type="project" value="UniProtKB-KW"/>
</dbReference>
<dbReference type="CDD" id="cd04268">
    <property type="entry name" value="ZnMc_MMP_like"/>
    <property type="match status" value="1"/>
</dbReference>
<keyword evidence="8" id="KW-0482">Metalloprotease</keyword>
<comment type="caution">
    <text evidence="10">The sequence shown here is derived from an EMBL/GenBank/DDBJ whole genome shotgun (WGS) entry which is preliminary data.</text>
</comment>
<evidence type="ECO:0000313" key="11">
    <source>
        <dbReference type="Proteomes" id="UP000236990"/>
    </source>
</evidence>
<dbReference type="Proteomes" id="UP000236990">
    <property type="component" value="Unassembled WGS sequence"/>
</dbReference>
<evidence type="ECO:0000256" key="2">
    <source>
        <dbReference type="ARBA" id="ARBA00010370"/>
    </source>
</evidence>
<evidence type="ECO:0000259" key="9">
    <source>
        <dbReference type="SMART" id="SM00235"/>
    </source>
</evidence>
<dbReference type="EMBL" id="NKCZ01000066">
    <property type="protein sequence ID" value="POD88672.1"/>
    <property type="molecule type" value="Genomic_DNA"/>
</dbReference>
<keyword evidence="5" id="KW-0732">Signal</keyword>
<dbReference type="AlphaFoldDB" id="A0A2S3U8Q6"/>
<dbReference type="GO" id="GO:0030198">
    <property type="term" value="P:extracellular matrix organization"/>
    <property type="evidence" value="ECO:0007669"/>
    <property type="project" value="TreeGrafter"/>
</dbReference>
<accession>A0A2S3U8Q6</accession>
<feature type="domain" description="Peptidase metallopeptidase" evidence="9">
    <location>
        <begin position="93"/>
        <end position="244"/>
    </location>
</feature>
<sequence length="246" mass="28342">MARLTAKNLIRNLGLTMMKHKNLLLLIIMSLGFCGMLLMFAPQLSTLINSNTSRVEADKTSDHDTTHDQVYYNDQMDNYQYDYINNGTKVLNYKARFKNRVITYRITSDSKVYRAIWLRAVERWNNTNAVRLVEAKDQAKAQITLGESEDETETTGSEIGRTWRTYYQSGSQGTTWMDSAKCVIYTNRFPASNHSVEYKLSVATHELGHALGLEHENNKSAVMYYQSHRAAHITTREISTLKQMYK</sequence>
<keyword evidence="7" id="KW-0862">Zinc</keyword>
<dbReference type="GO" id="GO:0031012">
    <property type="term" value="C:extracellular matrix"/>
    <property type="evidence" value="ECO:0007669"/>
    <property type="project" value="InterPro"/>
</dbReference>
<dbReference type="InterPro" id="IPR024079">
    <property type="entry name" value="MetalloPept_cat_dom_sf"/>
</dbReference>
<keyword evidence="3" id="KW-0645">Protease</keyword>
<dbReference type="GO" id="GO:0008270">
    <property type="term" value="F:zinc ion binding"/>
    <property type="evidence" value="ECO:0007669"/>
    <property type="project" value="InterPro"/>
</dbReference>
<keyword evidence="6" id="KW-0378">Hydrolase</keyword>
<dbReference type="GO" id="GO:0030574">
    <property type="term" value="P:collagen catabolic process"/>
    <property type="evidence" value="ECO:0007669"/>
    <property type="project" value="TreeGrafter"/>
</dbReference>
<evidence type="ECO:0000256" key="5">
    <source>
        <dbReference type="ARBA" id="ARBA00022729"/>
    </source>
</evidence>